<evidence type="ECO:0000313" key="2">
    <source>
        <dbReference type="EMBL" id="ETO10271.1"/>
    </source>
</evidence>
<dbReference type="AlphaFoldDB" id="X6M9F4"/>
<gene>
    <name evidence="2" type="ORF">RFI_27106</name>
</gene>
<accession>X6M9F4</accession>
<dbReference type="Proteomes" id="UP000023152">
    <property type="component" value="Unassembled WGS sequence"/>
</dbReference>
<feature type="non-terminal residue" evidence="2">
    <location>
        <position position="227"/>
    </location>
</feature>
<dbReference type="EMBL" id="ASPP01023560">
    <property type="protein sequence ID" value="ETO10271.1"/>
    <property type="molecule type" value="Genomic_DNA"/>
</dbReference>
<comment type="caution">
    <text evidence="2">The sequence shown here is derived from an EMBL/GenBank/DDBJ whole genome shotgun (WGS) entry which is preliminary data.</text>
</comment>
<proteinExistence type="predicted"/>
<protein>
    <submittedName>
        <fullName evidence="2">Uncharacterized protein</fullName>
    </submittedName>
</protein>
<name>X6M9F4_RETFI</name>
<organism evidence="2 3">
    <name type="scientific">Reticulomyxa filosa</name>
    <dbReference type="NCBI Taxonomy" id="46433"/>
    <lineage>
        <taxon>Eukaryota</taxon>
        <taxon>Sar</taxon>
        <taxon>Rhizaria</taxon>
        <taxon>Retaria</taxon>
        <taxon>Foraminifera</taxon>
        <taxon>Monothalamids</taxon>
        <taxon>Reticulomyxidae</taxon>
        <taxon>Reticulomyxa</taxon>
    </lineage>
</organism>
<evidence type="ECO:0000313" key="3">
    <source>
        <dbReference type="Proteomes" id="UP000023152"/>
    </source>
</evidence>
<sequence length="227" mass="25247">MSKTSEHSFEQKLKKHSQQYQGWTTTEEGEKQRLSTETSKKYESCVIKRNARVSDEYSILAIWNEPLSPLNYLELNTSKPISAIQQAIEAALKAMEDKDMIDYIINEARDSIHGRVFGRNGSCSFVISLARILIPPNTTATTITAASAIGDDVDTNSNANTVKNDGDSNDDNVVESTQRWKSVMDIRRMNGDGFVFQQFFECFARQMKKVQVVVVAAAAAANAHGSI</sequence>
<reference evidence="2 3" key="1">
    <citation type="journal article" date="2013" name="Curr. Biol.">
        <title>The Genome of the Foraminiferan Reticulomyxa filosa.</title>
        <authorList>
            <person name="Glockner G."/>
            <person name="Hulsmann N."/>
            <person name="Schleicher M."/>
            <person name="Noegel A.A."/>
            <person name="Eichinger L."/>
            <person name="Gallinger C."/>
            <person name="Pawlowski J."/>
            <person name="Sierra R."/>
            <person name="Euteneuer U."/>
            <person name="Pillet L."/>
            <person name="Moustafa A."/>
            <person name="Platzer M."/>
            <person name="Groth M."/>
            <person name="Szafranski K."/>
            <person name="Schliwa M."/>
        </authorList>
    </citation>
    <scope>NUCLEOTIDE SEQUENCE [LARGE SCALE GENOMIC DNA]</scope>
</reference>
<evidence type="ECO:0000256" key="1">
    <source>
        <dbReference type="SAM" id="MobiDB-lite"/>
    </source>
</evidence>
<feature type="compositionally biased region" description="Basic and acidic residues" evidence="1">
    <location>
        <begin position="1"/>
        <end position="12"/>
    </location>
</feature>
<feature type="region of interest" description="Disordered" evidence="1">
    <location>
        <begin position="1"/>
        <end position="35"/>
    </location>
</feature>
<keyword evidence="3" id="KW-1185">Reference proteome</keyword>
<feature type="region of interest" description="Disordered" evidence="1">
    <location>
        <begin position="154"/>
        <end position="173"/>
    </location>
</feature>